<reference evidence="1" key="1">
    <citation type="journal article" date="2014" name="Int. J. Syst. Evol. Microbiol.">
        <title>Complete genome sequence of Corynebacterium casei LMG S-19264T (=DSM 44701T), isolated from a smear-ripened cheese.</title>
        <authorList>
            <consortium name="US DOE Joint Genome Institute (JGI-PGF)"/>
            <person name="Walter F."/>
            <person name="Albersmeier A."/>
            <person name="Kalinowski J."/>
            <person name="Ruckert C."/>
        </authorList>
    </citation>
    <scope>NUCLEOTIDE SEQUENCE</scope>
    <source>
        <strain evidence="1">CGMCC 1.16012</strain>
    </source>
</reference>
<keyword evidence="2" id="KW-1185">Reference proteome</keyword>
<evidence type="ECO:0000313" key="2">
    <source>
        <dbReference type="Proteomes" id="UP000606730"/>
    </source>
</evidence>
<protein>
    <submittedName>
        <fullName evidence="1">Uncharacterized protein</fullName>
    </submittedName>
</protein>
<dbReference type="EMBL" id="BMKN01000001">
    <property type="protein sequence ID" value="GGE40510.1"/>
    <property type="molecule type" value="Genomic_DNA"/>
</dbReference>
<accession>A0A917ABJ4</accession>
<comment type="caution">
    <text evidence="1">The sequence shown here is derived from an EMBL/GenBank/DDBJ whole genome shotgun (WGS) entry which is preliminary data.</text>
</comment>
<dbReference type="Proteomes" id="UP000606730">
    <property type="component" value="Unassembled WGS sequence"/>
</dbReference>
<organism evidence="1 2">
    <name type="scientific">Actibacterium pelagium</name>
    <dbReference type="NCBI Taxonomy" id="2029103"/>
    <lineage>
        <taxon>Bacteria</taxon>
        <taxon>Pseudomonadati</taxon>
        <taxon>Pseudomonadota</taxon>
        <taxon>Alphaproteobacteria</taxon>
        <taxon>Rhodobacterales</taxon>
        <taxon>Roseobacteraceae</taxon>
        <taxon>Actibacterium</taxon>
    </lineage>
</organism>
<sequence>MTIQTRLGPEQAAQEVLVEAEAHYTRTIQTLHAIIEDVKAGQLDRTKELKDALRNLHNASQTAFDERSKVEKRLRAEAGILNDYAFDLDGARSEIRGRLDRLRNAAGAGGVPEGS</sequence>
<dbReference type="AlphaFoldDB" id="A0A917ABJ4"/>
<reference evidence="1" key="2">
    <citation type="submission" date="2020-09" db="EMBL/GenBank/DDBJ databases">
        <authorList>
            <person name="Sun Q."/>
            <person name="Zhou Y."/>
        </authorList>
    </citation>
    <scope>NUCLEOTIDE SEQUENCE</scope>
    <source>
        <strain evidence="1">CGMCC 1.16012</strain>
    </source>
</reference>
<evidence type="ECO:0000313" key="1">
    <source>
        <dbReference type="EMBL" id="GGE40510.1"/>
    </source>
</evidence>
<dbReference type="OrthoDB" id="7873197at2"/>
<name>A0A917ABJ4_9RHOB</name>
<gene>
    <name evidence="1" type="ORF">GCM10011517_05220</name>
</gene>
<dbReference type="RefSeq" id="WP_158221916.1">
    <property type="nucleotide sequence ID" value="NZ_BMKN01000001.1"/>
</dbReference>
<proteinExistence type="predicted"/>